<dbReference type="Proteomes" id="UP000694843">
    <property type="component" value="Unplaced"/>
</dbReference>
<dbReference type="RefSeq" id="XP_018019512.1">
    <property type="nucleotide sequence ID" value="XM_018164023.2"/>
</dbReference>
<gene>
    <name evidence="2" type="primary">LOC108675967</name>
</gene>
<keyword evidence="1" id="KW-1185">Reference proteome</keyword>
<evidence type="ECO:0000313" key="1">
    <source>
        <dbReference type="Proteomes" id="UP000694843"/>
    </source>
</evidence>
<dbReference type="AlphaFoldDB" id="A0A8B7P0H3"/>
<organism evidence="1 2">
    <name type="scientific">Hyalella azteca</name>
    <name type="common">Amphipod</name>
    <dbReference type="NCBI Taxonomy" id="294128"/>
    <lineage>
        <taxon>Eukaryota</taxon>
        <taxon>Metazoa</taxon>
        <taxon>Ecdysozoa</taxon>
        <taxon>Arthropoda</taxon>
        <taxon>Crustacea</taxon>
        <taxon>Multicrustacea</taxon>
        <taxon>Malacostraca</taxon>
        <taxon>Eumalacostraca</taxon>
        <taxon>Peracarida</taxon>
        <taxon>Amphipoda</taxon>
        <taxon>Senticaudata</taxon>
        <taxon>Talitrida</taxon>
        <taxon>Talitroidea</taxon>
        <taxon>Hyalellidae</taxon>
        <taxon>Hyalella</taxon>
    </lineage>
</organism>
<sequence>MHLDFLLDFLTMAEVQEGFIAQDIAGFQGTMHIIIAKSMSDEFPNIAECHLVDDLIAFARYIFPRKSSMIQLREMIRKDLRHDTIEAFSIALGKYMLRIYPDFCDKYCNDEQSSARNSLFLQDIYFALKFLLMEYVTWDECNTVNEAGKEVLKATAKKFNEYTQTLKVMIGRITDGEDRYRMRVSTDAHRLALLNRLLDDEDGSLVKEVLMEDFYSKCAPKVIWEKIDAVRDVQEFYRNNPEGELCGHCLDVHFDEAHDFAFTDVCWDLYCIPCMHIVAHSVDGICTNFHCNGSISYFMTRTNFHKYREEVDNGVLSPYEVPPIEPEVP</sequence>
<protein>
    <submittedName>
        <fullName evidence="2">Uncharacterized protein LOC108675967</fullName>
    </submittedName>
</protein>
<dbReference type="GeneID" id="108675967"/>
<dbReference type="KEGG" id="hazt:108675967"/>
<accession>A0A8B7P0H3</accession>
<reference evidence="2" key="1">
    <citation type="submission" date="2025-08" db="UniProtKB">
        <authorList>
            <consortium name="RefSeq"/>
        </authorList>
    </citation>
    <scope>IDENTIFICATION</scope>
    <source>
        <tissue evidence="2">Whole organism</tissue>
    </source>
</reference>
<name>A0A8B7P0H3_HYAAZ</name>
<proteinExistence type="predicted"/>
<evidence type="ECO:0000313" key="2">
    <source>
        <dbReference type="RefSeq" id="XP_018019512.1"/>
    </source>
</evidence>